<dbReference type="Proteomes" id="UP000800038">
    <property type="component" value="Unassembled WGS sequence"/>
</dbReference>
<feature type="region of interest" description="Disordered" evidence="1">
    <location>
        <begin position="1"/>
        <end position="32"/>
    </location>
</feature>
<name>A0A6A5SK48_9PLEO</name>
<dbReference type="EMBL" id="ML976092">
    <property type="protein sequence ID" value="KAF1938916.1"/>
    <property type="molecule type" value="Genomic_DNA"/>
</dbReference>
<keyword evidence="3" id="KW-1185">Reference proteome</keyword>
<dbReference type="AlphaFoldDB" id="A0A6A5SK48"/>
<protein>
    <recommendedName>
        <fullName evidence="4">Transposase IS30-like HTH domain-containing protein</fullName>
    </recommendedName>
</protein>
<feature type="non-terminal residue" evidence="2">
    <location>
        <position position="1"/>
    </location>
</feature>
<proteinExistence type="predicted"/>
<gene>
    <name evidence="2" type="ORF">EJ02DRAFT_382759</name>
</gene>
<reference evidence="2" key="1">
    <citation type="journal article" date="2020" name="Stud. Mycol.">
        <title>101 Dothideomycetes genomes: a test case for predicting lifestyles and emergence of pathogens.</title>
        <authorList>
            <person name="Haridas S."/>
            <person name="Albert R."/>
            <person name="Binder M."/>
            <person name="Bloem J."/>
            <person name="Labutti K."/>
            <person name="Salamov A."/>
            <person name="Andreopoulos B."/>
            <person name="Baker S."/>
            <person name="Barry K."/>
            <person name="Bills G."/>
            <person name="Bluhm B."/>
            <person name="Cannon C."/>
            <person name="Castanera R."/>
            <person name="Culley D."/>
            <person name="Daum C."/>
            <person name="Ezra D."/>
            <person name="Gonzalez J."/>
            <person name="Henrissat B."/>
            <person name="Kuo A."/>
            <person name="Liang C."/>
            <person name="Lipzen A."/>
            <person name="Lutzoni F."/>
            <person name="Magnuson J."/>
            <person name="Mondo S."/>
            <person name="Nolan M."/>
            <person name="Ohm R."/>
            <person name="Pangilinan J."/>
            <person name="Park H.-J."/>
            <person name="Ramirez L."/>
            <person name="Alfaro M."/>
            <person name="Sun H."/>
            <person name="Tritt A."/>
            <person name="Yoshinaga Y."/>
            <person name="Zwiers L.-H."/>
            <person name="Turgeon B."/>
            <person name="Goodwin S."/>
            <person name="Spatafora J."/>
            <person name="Crous P."/>
            <person name="Grigoriev I."/>
        </authorList>
    </citation>
    <scope>NUCLEOTIDE SEQUENCE</scope>
    <source>
        <strain evidence="2">CBS 161.51</strain>
    </source>
</reference>
<feature type="compositionally biased region" description="Basic residues" evidence="1">
    <location>
        <begin position="1"/>
        <end position="13"/>
    </location>
</feature>
<evidence type="ECO:0000313" key="2">
    <source>
        <dbReference type="EMBL" id="KAF1938916.1"/>
    </source>
</evidence>
<evidence type="ECO:0000313" key="3">
    <source>
        <dbReference type="Proteomes" id="UP000800038"/>
    </source>
</evidence>
<accession>A0A6A5SK48</accession>
<sequence>MPSLHCHRVRKRPRDAPKPKQNPNLDKENLDGASSSCLTYRQRIEILTLSNYAGWNPNQISSTLNIAWSTVWYTIKKPETPEKPRGSFAT</sequence>
<evidence type="ECO:0000256" key="1">
    <source>
        <dbReference type="SAM" id="MobiDB-lite"/>
    </source>
</evidence>
<evidence type="ECO:0008006" key="4">
    <source>
        <dbReference type="Google" id="ProtNLM"/>
    </source>
</evidence>
<dbReference type="OrthoDB" id="10678411at2759"/>
<organism evidence="2 3">
    <name type="scientific">Clathrospora elynae</name>
    <dbReference type="NCBI Taxonomy" id="706981"/>
    <lineage>
        <taxon>Eukaryota</taxon>
        <taxon>Fungi</taxon>
        <taxon>Dikarya</taxon>
        <taxon>Ascomycota</taxon>
        <taxon>Pezizomycotina</taxon>
        <taxon>Dothideomycetes</taxon>
        <taxon>Pleosporomycetidae</taxon>
        <taxon>Pleosporales</taxon>
        <taxon>Diademaceae</taxon>
        <taxon>Clathrospora</taxon>
    </lineage>
</organism>